<dbReference type="SUPFAM" id="SSF51395">
    <property type="entry name" value="FMN-linked oxidoreductases"/>
    <property type="match status" value="1"/>
</dbReference>
<evidence type="ECO:0000256" key="12">
    <source>
        <dbReference type="ARBA" id="ARBA00023004"/>
    </source>
</evidence>
<comment type="similarity">
    <text evidence="16">In the N-terminal section; belongs to the cytochrome b5 family.</text>
</comment>
<evidence type="ECO:0000256" key="14">
    <source>
        <dbReference type="ARBA" id="ARBA00052399"/>
    </source>
</evidence>
<evidence type="ECO:0000256" key="13">
    <source>
        <dbReference type="ARBA" id="ARBA00023128"/>
    </source>
</evidence>
<comment type="similarity">
    <text evidence="15">In the C-terminal section; belongs to the FMN-dependent alpha-hydroxy acid dehydrogenase family.</text>
</comment>
<dbReference type="InterPro" id="IPR013785">
    <property type="entry name" value="Aldolase_TIM"/>
</dbReference>
<evidence type="ECO:0000256" key="9">
    <source>
        <dbReference type="ARBA" id="ARBA00022723"/>
    </source>
</evidence>
<feature type="domain" description="FMN hydroxy acid dehydrogenase" evidence="20">
    <location>
        <begin position="101"/>
        <end position="458"/>
    </location>
</feature>
<dbReference type="InterPro" id="IPR037396">
    <property type="entry name" value="FMN_HAD"/>
</dbReference>
<keyword evidence="22" id="KW-1185">Reference proteome</keyword>
<dbReference type="PANTHER" id="PTHR10578">
    <property type="entry name" value="S -2-HYDROXY-ACID OXIDASE-RELATED"/>
    <property type="match status" value="1"/>
</dbReference>
<evidence type="ECO:0000259" key="20">
    <source>
        <dbReference type="PROSITE" id="PS51349"/>
    </source>
</evidence>
<dbReference type="EC" id="1.1.2.3" evidence="17"/>
<comment type="cofactor">
    <cofactor evidence="2">
        <name>heme b</name>
        <dbReference type="ChEBI" id="CHEBI:60344"/>
    </cofactor>
</comment>
<keyword evidence="7" id="KW-0285">Flavoprotein</keyword>
<evidence type="ECO:0000313" key="21">
    <source>
        <dbReference type="EMBL" id="KAB8072231.1"/>
    </source>
</evidence>
<evidence type="ECO:0000313" key="22">
    <source>
        <dbReference type="Proteomes" id="UP000326565"/>
    </source>
</evidence>
<organism evidence="21 22">
    <name type="scientific">Aspergillus leporis</name>
    <dbReference type="NCBI Taxonomy" id="41062"/>
    <lineage>
        <taxon>Eukaryota</taxon>
        <taxon>Fungi</taxon>
        <taxon>Dikarya</taxon>
        <taxon>Ascomycota</taxon>
        <taxon>Pezizomycotina</taxon>
        <taxon>Eurotiomycetes</taxon>
        <taxon>Eurotiomycetidae</taxon>
        <taxon>Eurotiales</taxon>
        <taxon>Aspergillaceae</taxon>
        <taxon>Aspergillus</taxon>
        <taxon>Aspergillus subgen. Circumdati</taxon>
    </lineage>
</organism>
<dbReference type="FunFam" id="3.20.20.70:FF:000062">
    <property type="entry name" value="Cytochrome b2, mitochondrial, putative"/>
    <property type="match status" value="1"/>
</dbReference>
<dbReference type="PRINTS" id="PR00363">
    <property type="entry name" value="CYTOCHROMEB5"/>
</dbReference>
<evidence type="ECO:0000256" key="18">
    <source>
        <dbReference type="ARBA" id="ARBA00068515"/>
    </source>
</evidence>
<dbReference type="CDD" id="cd02922">
    <property type="entry name" value="FCB2_FMN"/>
    <property type="match status" value="1"/>
</dbReference>
<dbReference type="AlphaFoldDB" id="A0A5N5WUQ7"/>
<dbReference type="Pfam" id="PF08546">
    <property type="entry name" value="ApbA_C"/>
    <property type="match status" value="1"/>
</dbReference>
<dbReference type="InterPro" id="IPR000262">
    <property type="entry name" value="FMN-dep_DH"/>
</dbReference>
<comment type="subcellular location">
    <subcellularLocation>
        <location evidence="3">Mitochondrion intermembrane space</location>
    </subcellularLocation>
</comment>
<evidence type="ECO:0000256" key="7">
    <source>
        <dbReference type="ARBA" id="ARBA00022630"/>
    </source>
</evidence>
<dbReference type="Pfam" id="PF01070">
    <property type="entry name" value="FMN_dh"/>
    <property type="match status" value="1"/>
</dbReference>
<accession>A0A5N5WUQ7</accession>
<dbReference type="InterPro" id="IPR013752">
    <property type="entry name" value="KPA_reductase"/>
</dbReference>
<dbReference type="Gene3D" id="3.20.20.70">
    <property type="entry name" value="Aldolase class I"/>
    <property type="match status" value="1"/>
</dbReference>
<evidence type="ECO:0000256" key="4">
    <source>
        <dbReference type="ARBA" id="ARBA00007870"/>
    </source>
</evidence>
<evidence type="ECO:0000256" key="17">
    <source>
        <dbReference type="ARBA" id="ARBA00066458"/>
    </source>
</evidence>
<keyword evidence="11" id="KW-0560">Oxidoreductase</keyword>
<dbReference type="SUPFAM" id="SSF48179">
    <property type="entry name" value="6-phosphogluconate dehydrogenase C-terminal domain-like"/>
    <property type="match status" value="1"/>
</dbReference>
<keyword evidence="8" id="KW-0288">FMN</keyword>
<dbReference type="InterPro" id="IPR008927">
    <property type="entry name" value="6-PGluconate_DH-like_C_sf"/>
</dbReference>
<gene>
    <name evidence="21" type="ORF">BDV29DRAFT_158735</name>
</gene>
<keyword evidence="13" id="KW-0496">Mitochondrion</keyword>
<evidence type="ECO:0000256" key="5">
    <source>
        <dbReference type="ARBA" id="ARBA00011881"/>
    </source>
</evidence>
<evidence type="ECO:0000259" key="19">
    <source>
        <dbReference type="PROSITE" id="PS50255"/>
    </source>
</evidence>
<evidence type="ECO:0000256" key="8">
    <source>
        <dbReference type="ARBA" id="ARBA00022643"/>
    </source>
</evidence>
<evidence type="ECO:0000256" key="6">
    <source>
        <dbReference type="ARBA" id="ARBA00022617"/>
    </source>
</evidence>
<keyword evidence="10" id="KW-0521">NADP</keyword>
<dbReference type="InterPro" id="IPR003710">
    <property type="entry name" value="ApbA"/>
</dbReference>
<dbReference type="PROSITE" id="PS00191">
    <property type="entry name" value="CYTOCHROME_B5_1"/>
    <property type="match status" value="1"/>
</dbReference>
<dbReference type="InterPro" id="IPR036400">
    <property type="entry name" value="Cyt_B5-like_heme/steroid_sf"/>
</dbReference>
<feature type="domain" description="Cytochrome b5 heme-binding" evidence="19">
    <location>
        <begin position="1"/>
        <end position="77"/>
    </location>
</feature>
<dbReference type="GO" id="GO:0005758">
    <property type="term" value="C:mitochondrial intermembrane space"/>
    <property type="evidence" value="ECO:0007669"/>
    <property type="project" value="UniProtKB-SubCell"/>
</dbReference>
<dbReference type="NCBIfam" id="TIGR00745">
    <property type="entry name" value="apbA_panE"/>
    <property type="match status" value="1"/>
</dbReference>
<name>A0A5N5WUQ7_9EURO</name>
<dbReference type="Gene3D" id="3.10.120.10">
    <property type="entry name" value="Cytochrome b5-like heme/steroid binding domain"/>
    <property type="match status" value="1"/>
</dbReference>
<protein>
    <recommendedName>
        <fullName evidence="18">L-lactate dehydrogenase (cytochrome)</fullName>
        <ecNumber evidence="17">1.1.2.3</ecNumber>
    </recommendedName>
</protein>
<keyword evidence="12" id="KW-0408">Iron</keyword>
<dbReference type="PROSITE" id="PS50255">
    <property type="entry name" value="CYTOCHROME_B5_2"/>
    <property type="match status" value="1"/>
</dbReference>
<keyword evidence="6" id="KW-0349">Heme</keyword>
<dbReference type="InterPro" id="IPR001199">
    <property type="entry name" value="Cyt_B5-like_heme/steroid-bd"/>
</dbReference>
<comment type="similarity">
    <text evidence="4">Belongs to the ketopantoate reductase family.</text>
</comment>
<dbReference type="FunFam" id="1.10.1040.10:FF:000017">
    <property type="entry name" value="2-dehydropantoate 2-reductase"/>
    <property type="match status" value="1"/>
</dbReference>
<dbReference type="Gene3D" id="1.10.1040.10">
    <property type="entry name" value="N-(1-d-carboxylethyl)-l-norvaline Dehydrogenase, domain 2"/>
    <property type="match status" value="1"/>
</dbReference>
<dbReference type="FunFam" id="3.40.50.720:FF:000609">
    <property type="entry name" value="2-dehydropantoate 2-reductase"/>
    <property type="match status" value="1"/>
</dbReference>
<evidence type="ECO:0000256" key="3">
    <source>
        <dbReference type="ARBA" id="ARBA00004569"/>
    </source>
</evidence>
<dbReference type="InterPro" id="IPR036291">
    <property type="entry name" value="NAD(P)-bd_dom_sf"/>
</dbReference>
<dbReference type="InterPro" id="IPR018506">
    <property type="entry name" value="Cyt_B5_heme-BS"/>
</dbReference>
<evidence type="ECO:0000256" key="1">
    <source>
        <dbReference type="ARBA" id="ARBA00001917"/>
    </source>
</evidence>
<dbReference type="Gene3D" id="3.40.50.720">
    <property type="entry name" value="NAD(P)-binding Rossmann-like Domain"/>
    <property type="match status" value="1"/>
</dbReference>
<dbReference type="Pfam" id="PF02558">
    <property type="entry name" value="ApbA"/>
    <property type="match status" value="1"/>
</dbReference>
<dbReference type="PANTHER" id="PTHR10578:SF104">
    <property type="entry name" value="CYTOCHROME B2, MITOCHONDRIAL-RELATED"/>
    <property type="match status" value="1"/>
</dbReference>
<dbReference type="OrthoDB" id="1925334at2759"/>
<dbReference type="GO" id="GO:0020037">
    <property type="term" value="F:heme binding"/>
    <property type="evidence" value="ECO:0007669"/>
    <property type="project" value="InterPro"/>
</dbReference>
<dbReference type="InterPro" id="IPR037458">
    <property type="entry name" value="L-MDH/L-LDH_FMN-bd"/>
</dbReference>
<proteinExistence type="inferred from homology"/>
<dbReference type="InterPro" id="IPR013328">
    <property type="entry name" value="6PGD_dom2"/>
</dbReference>
<dbReference type="InterPro" id="IPR013332">
    <property type="entry name" value="KPR_N"/>
</dbReference>
<evidence type="ECO:0000256" key="11">
    <source>
        <dbReference type="ARBA" id="ARBA00023002"/>
    </source>
</evidence>
<comment type="catalytic activity">
    <reaction evidence="14">
        <text>(S)-lactate + 2 Fe(III)-[cytochrome c] = 2 Fe(II)-[cytochrome c] + pyruvate + 2 H(+)</text>
        <dbReference type="Rhea" id="RHEA:19909"/>
        <dbReference type="Rhea" id="RHEA-COMP:10350"/>
        <dbReference type="Rhea" id="RHEA-COMP:14399"/>
        <dbReference type="ChEBI" id="CHEBI:15361"/>
        <dbReference type="ChEBI" id="CHEBI:15378"/>
        <dbReference type="ChEBI" id="CHEBI:16651"/>
        <dbReference type="ChEBI" id="CHEBI:29033"/>
        <dbReference type="ChEBI" id="CHEBI:29034"/>
        <dbReference type="EC" id="1.1.2.3"/>
    </reaction>
    <physiologicalReaction direction="left-to-right" evidence="14">
        <dbReference type="Rhea" id="RHEA:19910"/>
    </physiologicalReaction>
</comment>
<dbReference type="EMBL" id="ML732252">
    <property type="protein sequence ID" value="KAB8072231.1"/>
    <property type="molecule type" value="Genomic_DNA"/>
</dbReference>
<dbReference type="GO" id="GO:0015940">
    <property type="term" value="P:pantothenate biosynthetic process"/>
    <property type="evidence" value="ECO:0007669"/>
    <property type="project" value="InterPro"/>
</dbReference>
<dbReference type="SUPFAM" id="SSF55856">
    <property type="entry name" value="Cytochrome b5-like heme/steroid binding domain"/>
    <property type="match status" value="1"/>
</dbReference>
<dbReference type="GO" id="GO:0046872">
    <property type="term" value="F:metal ion binding"/>
    <property type="evidence" value="ECO:0007669"/>
    <property type="project" value="UniProtKB-KW"/>
</dbReference>
<dbReference type="Proteomes" id="UP000326565">
    <property type="component" value="Unassembled WGS sequence"/>
</dbReference>
<comment type="cofactor">
    <cofactor evidence="1">
        <name>FMN</name>
        <dbReference type="ChEBI" id="CHEBI:58210"/>
    </cofactor>
</comment>
<evidence type="ECO:0000256" key="10">
    <source>
        <dbReference type="ARBA" id="ARBA00022857"/>
    </source>
</evidence>
<dbReference type="SMART" id="SM01117">
    <property type="entry name" value="Cyt-b5"/>
    <property type="match status" value="1"/>
</dbReference>
<comment type="subunit">
    <text evidence="5">Homotetramer.</text>
</comment>
<dbReference type="SUPFAM" id="SSF51735">
    <property type="entry name" value="NAD(P)-binding Rossmann-fold domains"/>
    <property type="match status" value="1"/>
</dbReference>
<evidence type="ECO:0000256" key="2">
    <source>
        <dbReference type="ARBA" id="ARBA00001970"/>
    </source>
</evidence>
<keyword evidence="9" id="KW-0479">Metal-binding</keyword>
<reference evidence="21 22" key="1">
    <citation type="submission" date="2019-04" db="EMBL/GenBank/DDBJ databases">
        <title>Friends and foes A comparative genomics study of 23 Aspergillus species from section Flavi.</title>
        <authorList>
            <consortium name="DOE Joint Genome Institute"/>
            <person name="Kjaerbolling I."/>
            <person name="Vesth T."/>
            <person name="Frisvad J.C."/>
            <person name="Nybo J.L."/>
            <person name="Theobald S."/>
            <person name="Kildgaard S."/>
            <person name="Isbrandt T."/>
            <person name="Kuo A."/>
            <person name="Sato A."/>
            <person name="Lyhne E.K."/>
            <person name="Kogle M.E."/>
            <person name="Wiebenga A."/>
            <person name="Kun R.S."/>
            <person name="Lubbers R.J."/>
            <person name="Makela M.R."/>
            <person name="Barry K."/>
            <person name="Chovatia M."/>
            <person name="Clum A."/>
            <person name="Daum C."/>
            <person name="Haridas S."/>
            <person name="He G."/>
            <person name="LaButti K."/>
            <person name="Lipzen A."/>
            <person name="Mondo S."/>
            <person name="Riley R."/>
            <person name="Salamov A."/>
            <person name="Simmons B.A."/>
            <person name="Magnuson J.K."/>
            <person name="Henrissat B."/>
            <person name="Mortensen U.H."/>
            <person name="Larsen T.O."/>
            <person name="Devries R.P."/>
            <person name="Grigoriev I.V."/>
            <person name="Machida M."/>
            <person name="Baker S.E."/>
            <person name="Andersen M.R."/>
        </authorList>
    </citation>
    <scope>NUCLEOTIDE SEQUENCE [LARGE SCALE GENOMIC DNA]</scope>
    <source>
        <strain evidence="21 22">CBS 151.66</strain>
    </source>
</reference>
<sequence length="784" mass="86334">MRLTRSEVERHNNKASCWVAIHGSVYDVTDFVDLHPGGPNVILRCAGKDATDDFDSVHDKEILAQSLTPSALRGRIEPDMLAKSNDVNIITPSNRDASLPPPLTNLLNLHDFEQVAQQHLPPNAWAYYTSGSDDEISKRQNSKAFQKVSLRPRILRSIPAVDTTTTILGKPVSLPIYMSAVGIAKLAHPDGERALAAAAGKEGLIQVLANGSSIPIESVMDARVSPEQPIFQQLYVNRDIQKSEDMVRRAELAGASAIWITVDSPVVGKREMDERLNLQVQAREDPSRKGQGVAKTMASTISPFIDWDILSWLRQLTKLPLVIKGIQCVEDAVQAYHCGVQGIVLSNHGGRSQDTAQPPLLTLLEIRRYAPFLIGSKMQIFIDGGIRRGTDILKAVALGATAVGLGRPMLYSLAAGYGEQGVRRAIEILRQEVESNMVFLGVTNLRDLGPHLLNTARLERDVVGMSNHIDILLYGLGAIGSFYAFILNRCDRVRLTVVARSNYDAAKERGIFIDSANHGQHRFRPHHVVKSPDKISGEFDYVVCAHKAIDQEAVASRLQPAVSEKTTIVIIQNGVGNEEPFRKLFPLSSIITCVTWVGATQTAPGTIKHTKSEDMQIGLFPNAALGKSLEQSRLRAFASLLEEGKTKFQVLEDMQRQRWEKVVWNAAWNPLTALTLLDTQSWLHSSAHSASLTRRLMREVIDVGRKCGVGLEYGLVDELMDKVNSMPGIGSSMQTDYKNSRPMEIDVILGFPAKKAKELGLETPILDTIHALVRAVDVRVRASL</sequence>
<dbReference type="Pfam" id="PF00173">
    <property type="entry name" value="Cyt-b5"/>
    <property type="match status" value="1"/>
</dbReference>
<dbReference type="GO" id="GO:0004460">
    <property type="term" value="F:L-lactate dehydrogenase (cytochrome) activity"/>
    <property type="evidence" value="ECO:0007669"/>
    <property type="project" value="UniProtKB-EC"/>
</dbReference>
<dbReference type="PROSITE" id="PS51349">
    <property type="entry name" value="FMN_HYDROXY_ACID_DH_2"/>
    <property type="match status" value="1"/>
</dbReference>
<evidence type="ECO:0000256" key="15">
    <source>
        <dbReference type="ARBA" id="ARBA00061137"/>
    </source>
</evidence>
<dbReference type="GO" id="GO:0008677">
    <property type="term" value="F:2-dehydropantoate 2-reductase activity"/>
    <property type="evidence" value="ECO:0007669"/>
    <property type="project" value="InterPro"/>
</dbReference>
<evidence type="ECO:0000256" key="16">
    <source>
        <dbReference type="ARBA" id="ARBA00061589"/>
    </source>
</evidence>